<dbReference type="SUPFAM" id="SSF52540">
    <property type="entry name" value="P-loop containing nucleoside triphosphate hydrolases"/>
    <property type="match status" value="1"/>
</dbReference>
<dbReference type="EMBL" id="JADIND010000142">
    <property type="protein sequence ID" value="MBO8431026.1"/>
    <property type="molecule type" value="Genomic_DNA"/>
</dbReference>
<dbReference type="InterPro" id="IPR051314">
    <property type="entry name" value="AAA_ATPase_RarA/MGS1/WRNIP1"/>
</dbReference>
<sequence length="410" mass="45650">MNNLFTELENQNKQVPLAELLRPKTIEEFLGQSNVVSPNSPILNLLKTQRLFSMIFWGTPGCGKTTLARLIATKTNANFIEISAVTSGVKEIKEAVESAKMALRSGVKTILFIDEIHRYSKTQQDALLPHLENGTLFLIGSTTENPSFQVVPALLSRVQVVRLNSIDDESMQKIIKRGFSYLAKHYMPMDCEGGVLDFIVNLARGDARYALNVVENAYFASDLVDGRRNLTVKIIEEICQKRNTRYSRQEHYDCASAFQKSLRGSDADAAVYYLAKMIAAGEDPRFIARRLIVCAAEDVGNADPMAVQVAVNAYRAVELLGMPEGRIPLAQAVIYVAKAKKSNQAVCAIDKALADIESGKDFPPPMHLRDAHYKDAKNYGFGNGYIYTHDAPDIYQQFLPDELVGKKYLE</sequence>
<dbReference type="Pfam" id="PF12002">
    <property type="entry name" value="MgsA_C"/>
    <property type="match status" value="1"/>
</dbReference>
<dbReference type="GO" id="GO:0017116">
    <property type="term" value="F:single-stranded DNA helicase activity"/>
    <property type="evidence" value="ECO:0007669"/>
    <property type="project" value="TreeGrafter"/>
</dbReference>
<dbReference type="InterPro" id="IPR003959">
    <property type="entry name" value="ATPase_AAA_core"/>
</dbReference>
<dbReference type="GO" id="GO:0000731">
    <property type="term" value="P:DNA synthesis involved in DNA repair"/>
    <property type="evidence" value="ECO:0007669"/>
    <property type="project" value="TreeGrafter"/>
</dbReference>
<evidence type="ECO:0000256" key="1">
    <source>
        <dbReference type="ARBA" id="ARBA00002393"/>
    </source>
</evidence>
<dbReference type="Pfam" id="PF16193">
    <property type="entry name" value="AAA_assoc_2"/>
    <property type="match status" value="1"/>
</dbReference>
<dbReference type="Gene3D" id="1.10.8.60">
    <property type="match status" value="1"/>
</dbReference>
<dbReference type="Pfam" id="PF00004">
    <property type="entry name" value="AAA"/>
    <property type="match status" value="1"/>
</dbReference>
<dbReference type="SMART" id="SM00382">
    <property type="entry name" value="AAA"/>
    <property type="match status" value="1"/>
</dbReference>
<reference evidence="7" key="1">
    <citation type="submission" date="2020-10" db="EMBL/GenBank/DDBJ databases">
        <authorList>
            <person name="Gilroy R."/>
        </authorList>
    </citation>
    <scope>NUCLEOTIDE SEQUENCE</scope>
    <source>
        <strain evidence="7">10192</strain>
    </source>
</reference>
<dbReference type="FunFam" id="3.40.50.300:FF:000137">
    <property type="entry name" value="Replication-associated recombination protein A"/>
    <property type="match status" value="1"/>
</dbReference>
<dbReference type="FunFam" id="1.20.272.10:FF:000001">
    <property type="entry name" value="Putative AAA family ATPase"/>
    <property type="match status" value="1"/>
</dbReference>
<dbReference type="GO" id="GO:0005524">
    <property type="term" value="F:ATP binding"/>
    <property type="evidence" value="ECO:0007669"/>
    <property type="project" value="UniProtKB-KW"/>
</dbReference>
<keyword evidence="5" id="KW-0067">ATP-binding</keyword>
<organism evidence="7 8">
    <name type="scientific">Candidatus Scatousia excrementipullorum</name>
    <dbReference type="NCBI Taxonomy" id="2840936"/>
    <lineage>
        <taxon>Bacteria</taxon>
        <taxon>Candidatus Scatousia</taxon>
    </lineage>
</organism>
<evidence type="ECO:0000259" key="6">
    <source>
        <dbReference type="SMART" id="SM00382"/>
    </source>
</evidence>
<protein>
    <submittedName>
        <fullName evidence="7">Replication-associated recombination protein A</fullName>
    </submittedName>
</protein>
<reference evidence="7" key="2">
    <citation type="journal article" date="2021" name="PeerJ">
        <title>Extensive microbial diversity within the chicken gut microbiome revealed by metagenomics and culture.</title>
        <authorList>
            <person name="Gilroy R."/>
            <person name="Ravi A."/>
            <person name="Getino M."/>
            <person name="Pursley I."/>
            <person name="Horton D.L."/>
            <person name="Alikhan N.F."/>
            <person name="Baker D."/>
            <person name="Gharbi K."/>
            <person name="Hall N."/>
            <person name="Watson M."/>
            <person name="Adriaenssens E.M."/>
            <person name="Foster-Nyarko E."/>
            <person name="Jarju S."/>
            <person name="Secka A."/>
            <person name="Antonio M."/>
            <person name="Oren A."/>
            <person name="Chaudhuri R.R."/>
            <person name="La Ragione R."/>
            <person name="Hildebrand F."/>
            <person name="Pallen M.J."/>
        </authorList>
    </citation>
    <scope>NUCLEOTIDE SEQUENCE</scope>
    <source>
        <strain evidence="7">10192</strain>
    </source>
</reference>
<feature type="domain" description="AAA+ ATPase" evidence="6">
    <location>
        <begin position="50"/>
        <end position="165"/>
    </location>
</feature>
<dbReference type="InterPro" id="IPR027417">
    <property type="entry name" value="P-loop_NTPase"/>
</dbReference>
<dbReference type="PANTHER" id="PTHR13779:SF7">
    <property type="entry name" value="ATPASE WRNIP1"/>
    <property type="match status" value="1"/>
</dbReference>
<dbReference type="AlphaFoldDB" id="A0A9D9DR51"/>
<dbReference type="CDD" id="cd18139">
    <property type="entry name" value="HLD_clamp_RarA"/>
    <property type="match status" value="1"/>
</dbReference>
<dbReference type="Proteomes" id="UP000823632">
    <property type="component" value="Unassembled WGS sequence"/>
</dbReference>
<comment type="caution">
    <text evidence="7">The sequence shown here is derived from an EMBL/GenBank/DDBJ whole genome shotgun (WGS) entry which is preliminary data.</text>
</comment>
<accession>A0A9D9DR51</accession>
<dbReference type="GO" id="GO:0003677">
    <property type="term" value="F:DNA binding"/>
    <property type="evidence" value="ECO:0007669"/>
    <property type="project" value="InterPro"/>
</dbReference>
<dbReference type="Gene3D" id="3.40.50.300">
    <property type="entry name" value="P-loop containing nucleotide triphosphate hydrolases"/>
    <property type="match status" value="1"/>
</dbReference>
<dbReference type="Gene3D" id="1.10.3710.10">
    <property type="entry name" value="DNA polymerase III clamp loader subunits, C-terminal domain"/>
    <property type="match status" value="1"/>
</dbReference>
<evidence type="ECO:0000256" key="2">
    <source>
        <dbReference type="ARBA" id="ARBA00008959"/>
    </source>
</evidence>
<gene>
    <name evidence="7" type="ORF">IAC76_06520</name>
</gene>
<dbReference type="InterPro" id="IPR032423">
    <property type="entry name" value="AAA_assoc_2"/>
</dbReference>
<evidence type="ECO:0000313" key="8">
    <source>
        <dbReference type="Proteomes" id="UP000823632"/>
    </source>
</evidence>
<keyword evidence="3" id="KW-0235">DNA replication</keyword>
<dbReference type="InterPro" id="IPR021886">
    <property type="entry name" value="MgsA_C"/>
</dbReference>
<dbReference type="GO" id="GO:0006261">
    <property type="term" value="P:DNA-templated DNA replication"/>
    <property type="evidence" value="ECO:0007669"/>
    <property type="project" value="TreeGrafter"/>
</dbReference>
<evidence type="ECO:0000256" key="5">
    <source>
        <dbReference type="ARBA" id="ARBA00022840"/>
    </source>
</evidence>
<dbReference type="PANTHER" id="PTHR13779">
    <property type="entry name" value="WERNER HELICASE-INTERACTING PROTEIN 1 FAMILY MEMBER"/>
    <property type="match status" value="1"/>
</dbReference>
<keyword evidence="4" id="KW-0547">Nucleotide-binding</keyword>
<comment type="function">
    <text evidence="1">DNA-dependent ATPase that plays important roles in cellular responses to stalled DNA replication processes.</text>
</comment>
<evidence type="ECO:0000256" key="3">
    <source>
        <dbReference type="ARBA" id="ARBA00022705"/>
    </source>
</evidence>
<evidence type="ECO:0000313" key="7">
    <source>
        <dbReference type="EMBL" id="MBO8431026.1"/>
    </source>
</evidence>
<dbReference type="GO" id="GO:0016887">
    <property type="term" value="F:ATP hydrolysis activity"/>
    <property type="evidence" value="ECO:0007669"/>
    <property type="project" value="InterPro"/>
</dbReference>
<dbReference type="InterPro" id="IPR003593">
    <property type="entry name" value="AAA+_ATPase"/>
</dbReference>
<dbReference type="Gene3D" id="1.20.272.10">
    <property type="match status" value="1"/>
</dbReference>
<dbReference type="SUPFAM" id="SSF48019">
    <property type="entry name" value="post-AAA+ oligomerization domain-like"/>
    <property type="match status" value="1"/>
</dbReference>
<proteinExistence type="inferred from homology"/>
<evidence type="ECO:0000256" key="4">
    <source>
        <dbReference type="ARBA" id="ARBA00022741"/>
    </source>
</evidence>
<dbReference type="CDD" id="cd00009">
    <property type="entry name" value="AAA"/>
    <property type="match status" value="1"/>
</dbReference>
<dbReference type="GO" id="GO:0008047">
    <property type="term" value="F:enzyme activator activity"/>
    <property type="evidence" value="ECO:0007669"/>
    <property type="project" value="TreeGrafter"/>
</dbReference>
<comment type="similarity">
    <text evidence="2">Belongs to the AAA ATPase family. RarA/MGS1/WRNIP1 subfamily.</text>
</comment>
<name>A0A9D9DR51_9BACT</name>
<dbReference type="InterPro" id="IPR008921">
    <property type="entry name" value="DNA_pol3_clamp-load_cplx_C"/>
</dbReference>